<evidence type="ECO:0000256" key="1">
    <source>
        <dbReference type="SAM" id="MobiDB-lite"/>
    </source>
</evidence>
<comment type="caution">
    <text evidence="3">The sequence shown here is derived from an EMBL/GenBank/DDBJ whole genome shotgun (WGS) entry which is preliminary data.</text>
</comment>
<dbReference type="Pfam" id="PF20415">
    <property type="entry name" value="DUF6699"/>
    <property type="match status" value="1"/>
</dbReference>
<dbReference type="Proteomes" id="UP000320762">
    <property type="component" value="Unassembled WGS sequence"/>
</dbReference>
<dbReference type="InterPro" id="IPR046522">
    <property type="entry name" value="DUF6699"/>
</dbReference>
<organism evidence="3 4">
    <name type="scientific">Schizophyllum amplum</name>
    <dbReference type="NCBI Taxonomy" id="97359"/>
    <lineage>
        <taxon>Eukaryota</taxon>
        <taxon>Fungi</taxon>
        <taxon>Dikarya</taxon>
        <taxon>Basidiomycota</taxon>
        <taxon>Agaricomycotina</taxon>
        <taxon>Agaricomycetes</taxon>
        <taxon>Agaricomycetidae</taxon>
        <taxon>Agaricales</taxon>
        <taxon>Schizophyllaceae</taxon>
        <taxon>Schizophyllum</taxon>
    </lineage>
</organism>
<accession>A0A550CW20</accession>
<evidence type="ECO:0000259" key="2">
    <source>
        <dbReference type="Pfam" id="PF20415"/>
    </source>
</evidence>
<proteinExistence type="predicted"/>
<dbReference type="OrthoDB" id="2783256at2759"/>
<feature type="compositionally biased region" description="Low complexity" evidence="1">
    <location>
        <begin position="30"/>
        <end position="44"/>
    </location>
</feature>
<evidence type="ECO:0000313" key="3">
    <source>
        <dbReference type="EMBL" id="TRM68988.1"/>
    </source>
</evidence>
<reference evidence="3 4" key="1">
    <citation type="journal article" date="2019" name="New Phytol.">
        <title>Comparative genomics reveals unique wood-decay strategies and fruiting body development in the Schizophyllaceae.</title>
        <authorList>
            <person name="Almasi E."/>
            <person name="Sahu N."/>
            <person name="Krizsan K."/>
            <person name="Balint B."/>
            <person name="Kovacs G.M."/>
            <person name="Kiss B."/>
            <person name="Cseklye J."/>
            <person name="Drula E."/>
            <person name="Henrissat B."/>
            <person name="Nagy I."/>
            <person name="Chovatia M."/>
            <person name="Adam C."/>
            <person name="LaButti K."/>
            <person name="Lipzen A."/>
            <person name="Riley R."/>
            <person name="Grigoriev I.V."/>
            <person name="Nagy L.G."/>
        </authorList>
    </citation>
    <scope>NUCLEOTIDE SEQUENCE [LARGE SCALE GENOMIC DNA]</scope>
    <source>
        <strain evidence="3 4">NL-1724</strain>
    </source>
</reference>
<feature type="region of interest" description="Disordered" evidence="1">
    <location>
        <begin position="1"/>
        <end position="53"/>
    </location>
</feature>
<dbReference type="AlphaFoldDB" id="A0A550CW20"/>
<dbReference type="STRING" id="97359.A0A550CW20"/>
<dbReference type="EMBL" id="VDMD01000001">
    <property type="protein sequence ID" value="TRM68988.1"/>
    <property type="molecule type" value="Genomic_DNA"/>
</dbReference>
<protein>
    <recommendedName>
        <fullName evidence="2">DUF6699 domain-containing protein</fullName>
    </recommendedName>
</protein>
<keyword evidence="4" id="KW-1185">Reference proteome</keyword>
<sequence>MSPSMKTVHFASADIVIPPSPAPSPPPSPTRSSYSPLSSSPATPEDVRLPLEPLTPMGCLSQLPDAAVDYPVTSIMSPSSDDPLRIHSLLAYSPDRTLPFRYNLVSSPSSLAADATYPHLHEPATRPSRQALCVVVPWATTGEWHVLVKVDTGHVTCLDVLHALHRDLRRRVTHAEYRAIGADMDARRRVDAAYFARCGRILDSAARAAEEKQGVKRVDFLAERATFGGLSARADGSWCLHTWL</sequence>
<evidence type="ECO:0000313" key="4">
    <source>
        <dbReference type="Proteomes" id="UP000320762"/>
    </source>
</evidence>
<feature type="domain" description="DUF6699" evidence="2">
    <location>
        <begin position="101"/>
        <end position="235"/>
    </location>
</feature>
<feature type="compositionally biased region" description="Pro residues" evidence="1">
    <location>
        <begin position="18"/>
        <end position="29"/>
    </location>
</feature>
<gene>
    <name evidence="3" type="ORF">BD626DRAFT_472568</name>
</gene>
<name>A0A550CW20_9AGAR</name>